<sequence>MTRCGGRRRKTVADGGGEGVGAGADDAAGGAPDVPDAPGTPGAPGDELRGGGSGETVTGGHLSADGW</sequence>
<feature type="compositionally biased region" description="Basic residues" evidence="1">
    <location>
        <begin position="1"/>
        <end position="10"/>
    </location>
</feature>
<organism evidence="2 3">
    <name type="scientific">Streptomyces javensis</name>
    <dbReference type="NCBI Taxonomy" id="114698"/>
    <lineage>
        <taxon>Bacteria</taxon>
        <taxon>Bacillati</taxon>
        <taxon>Actinomycetota</taxon>
        <taxon>Actinomycetes</taxon>
        <taxon>Kitasatosporales</taxon>
        <taxon>Streptomycetaceae</taxon>
        <taxon>Streptomyces</taxon>
        <taxon>Streptomyces violaceusniger group</taxon>
    </lineage>
</organism>
<comment type="caution">
    <text evidence="2">The sequence shown here is derived from an EMBL/GenBank/DDBJ whole genome shotgun (WGS) entry which is preliminary data.</text>
</comment>
<evidence type="ECO:0000313" key="2">
    <source>
        <dbReference type="EMBL" id="GAA1272716.1"/>
    </source>
</evidence>
<feature type="region of interest" description="Disordered" evidence="1">
    <location>
        <begin position="1"/>
        <end position="67"/>
    </location>
</feature>
<dbReference type="Proteomes" id="UP001500282">
    <property type="component" value="Unassembled WGS sequence"/>
</dbReference>
<evidence type="ECO:0000313" key="3">
    <source>
        <dbReference type="Proteomes" id="UP001500282"/>
    </source>
</evidence>
<protein>
    <submittedName>
        <fullName evidence="2">Uncharacterized protein</fullName>
    </submittedName>
</protein>
<dbReference type="EMBL" id="BAAAIH010000016">
    <property type="protein sequence ID" value="GAA1272716.1"/>
    <property type="molecule type" value="Genomic_DNA"/>
</dbReference>
<name>A0ABN1X0D2_9ACTN</name>
<reference evidence="2 3" key="1">
    <citation type="journal article" date="2019" name="Int. J. Syst. Evol. Microbiol.">
        <title>The Global Catalogue of Microorganisms (GCM) 10K type strain sequencing project: providing services to taxonomists for standard genome sequencing and annotation.</title>
        <authorList>
            <consortium name="The Broad Institute Genomics Platform"/>
            <consortium name="The Broad Institute Genome Sequencing Center for Infectious Disease"/>
            <person name="Wu L."/>
            <person name="Ma J."/>
        </authorList>
    </citation>
    <scope>NUCLEOTIDE SEQUENCE [LARGE SCALE GENOMIC DNA]</scope>
    <source>
        <strain evidence="2 3">JCM 11448</strain>
    </source>
</reference>
<evidence type="ECO:0000256" key="1">
    <source>
        <dbReference type="SAM" id="MobiDB-lite"/>
    </source>
</evidence>
<feature type="compositionally biased region" description="Low complexity" evidence="1">
    <location>
        <begin position="23"/>
        <end position="45"/>
    </location>
</feature>
<gene>
    <name evidence="2" type="ORF">GCM10009579_34340</name>
</gene>
<keyword evidence="3" id="KW-1185">Reference proteome</keyword>
<proteinExistence type="predicted"/>
<accession>A0ABN1X0D2</accession>